<dbReference type="EMBL" id="FOKI01000003">
    <property type="protein sequence ID" value="SFA80060.1"/>
    <property type="molecule type" value="Genomic_DNA"/>
</dbReference>
<feature type="domain" description="Immunity MXAN-0049 protein" evidence="1">
    <location>
        <begin position="34"/>
        <end position="170"/>
    </location>
</feature>
<dbReference type="AlphaFoldDB" id="A0A1I0VVY9"/>
<evidence type="ECO:0000313" key="3">
    <source>
        <dbReference type="Proteomes" id="UP000198619"/>
    </source>
</evidence>
<gene>
    <name evidence="2" type="ORF">SAMN04488528_100343</name>
</gene>
<dbReference type="STRING" id="84698.SAMN04488528_100343"/>
<accession>A0A1I0VVY9</accession>
<keyword evidence="3" id="KW-1185">Reference proteome</keyword>
<reference evidence="2 3" key="1">
    <citation type="submission" date="2016-10" db="EMBL/GenBank/DDBJ databases">
        <authorList>
            <person name="de Groot N.N."/>
        </authorList>
    </citation>
    <scope>NUCLEOTIDE SEQUENCE [LARGE SCALE GENOMIC DNA]</scope>
    <source>
        <strain evidence="2 3">DSM 12271</strain>
    </source>
</reference>
<dbReference type="OrthoDB" id="2086300at2"/>
<dbReference type="Pfam" id="PF07791">
    <property type="entry name" value="Imm11"/>
    <property type="match status" value="1"/>
</dbReference>
<dbReference type="Proteomes" id="UP000198619">
    <property type="component" value="Unassembled WGS sequence"/>
</dbReference>
<proteinExistence type="predicted"/>
<evidence type="ECO:0000259" key="1">
    <source>
        <dbReference type="Pfam" id="PF07791"/>
    </source>
</evidence>
<sequence>MDYFLLKQDTRYVNVPQLIDVHKNINIKDINLSTCDNISDTVILNVKADKDSAFLDILDKPLFLMSDDLKNIIEKYDANIYFKTIPLIDLQHERQKNYCLPIFEELDALSEESEFNMDRSVIKKIVLDSKKIKGKKIFKIKNEFKTLIVVRLDVAESILRRGFTGIKLEKLCVS</sequence>
<organism evidence="2 3">
    <name type="scientific">Clostridium frigidicarnis</name>
    <dbReference type="NCBI Taxonomy" id="84698"/>
    <lineage>
        <taxon>Bacteria</taxon>
        <taxon>Bacillati</taxon>
        <taxon>Bacillota</taxon>
        <taxon>Clostridia</taxon>
        <taxon>Eubacteriales</taxon>
        <taxon>Clostridiaceae</taxon>
        <taxon>Clostridium</taxon>
    </lineage>
</organism>
<protein>
    <recommendedName>
        <fullName evidence="1">Immunity MXAN-0049 protein domain-containing protein</fullName>
    </recommendedName>
</protein>
<dbReference type="InterPro" id="IPR012433">
    <property type="entry name" value="Imm11"/>
</dbReference>
<name>A0A1I0VVY9_9CLOT</name>
<evidence type="ECO:0000313" key="2">
    <source>
        <dbReference type="EMBL" id="SFA80060.1"/>
    </source>
</evidence>
<dbReference type="RefSeq" id="WP_090038556.1">
    <property type="nucleotide sequence ID" value="NZ_FOKI01000003.1"/>
</dbReference>